<dbReference type="HOGENOM" id="CLU_008640_0_1_1"/>
<gene>
    <name evidence="5" type="ORF">DI09_2p170</name>
</gene>
<dbReference type="GO" id="GO:0005874">
    <property type="term" value="C:microtubule"/>
    <property type="evidence" value="ECO:0007669"/>
    <property type="project" value="TreeGrafter"/>
</dbReference>
<dbReference type="SUPFAM" id="SSF52540">
    <property type="entry name" value="P-loop containing nucleoside triphosphate hydrolases"/>
    <property type="match status" value="1"/>
</dbReference>
<sequence length="868" mass="93790">MFHRARCFGSLLPLARHRLQTQNRNAFLYSRPFLASPYSSFSKFAYTAPRILSFGKIFLGTSGILVAFVSLKVNQFLEWSKDSFFNIIIYAVDTVDGLSSLGTRILDWLPSGTWVPATKASPKYTHPGETSKTGGSVDLITSSDPAEFSPLIRQLLEVQLILRAHGLEDRLSLPSVVVLGGQSAGKSSVLEALIGHSFLPKGGAAMVTRRPLHLRLVHDPTCLRPFAMFEGNSSSNHTSSSIGPLYAMEHVEAMLRALNAAVDDTVGVDETPIYLSLHASNLPDLSLVDLPGFIQVSSRHQAPQLRERIQKLADRYTQAPNVLLAVSSADVDLANSEALKAAREADPQGLRTIGVLSKLDLISKDPGQAMEMLSHDTIDYPLPMGYVGLWAANSGESKIPSGGISLLKARLVGALEKAMLSRIQDLYVGVSDELSEVELAMRVQFDDDRRVSPDAYLAKIISSTAAKVESLASTSFSRATLESALLEAVRAGQASSTLDGSVKERISSGSHLASEISTLTRSHIGKASMNHIKAVLTNHVEELSKKDPLFKLHPSLSLAASSACESLLASKLGPLTLSVEAAVKPFRRGTDFSSQEWKKSRTDLLQNLHRRLDGIESRLNTLASEVGGLRRLRAAISALPGAKNEINIHGQGHSSATLPSNASGRHTRESTSFPLSSFVAECATEAALLFSEKDILDRRISFLEKSSSCGGAITSSSNGGTWLWPFWGGSTAVSEESSPLTGNLQRMTQCPDVYLNLLAARLADTAALYLHHEIVNSVLGAFGEQLTASVIFPSEPSDLPEKRICGRASSMSSSQLVPGSQSFSAAALRFAQENPELAIQLQMQARRDALTDVRDRLSYFILTQSSQK</sequence>
<evidence type="ECO:0000256" key="3">
    <source>
        <dbReference type="SAM" id="MobiDB-lite"/>
    </source>
</evidence>
<dbReference type="GO" id="GO:0005525">
    <property type="term" value="F:GTP binding"/>
    <property type="evidence" value="ECO:0007669"/>
    <property type="project" value="UniProtKB-KW"/>
</dbReference>
<dbReference type="VEuPathDB" id="MicrosporidiaDB:DI09_2p170"/>
<feature type="compositionally biased region" description="Polar residues" evidence="3">
    <location>
        <begin position="652"/>
        <end position="669"/>
    </location>
</feature>
<proteinExistence type="predicted"/>
<evidence type="ECO:0000313" key="5">
    <source>
        <dbReference type="EMBL" id="KGG51640.1"/>
    </source>
</evidence>
<evidence type="ECO:0000313" key="6">
    <source>
        <dbReference type="Proteomes" id="UP000029725"/>
    </source>
</evidence>
<dbReference type="SMART" id="SM00053">
    <property type="entry name" value="DYNc"/>
    <property type="match status" value="1"/>
</dbReference>
<accession>A0A098VRN8</accession>
<dbReference type="Pfam" id="PF00350">
    <property type="entry name" value="Dynamin_N"/>
    <property type="match status" value="1"/>
</dbReference>
<evidence type="ECO:0000259" key="4">
    <source>
        <dbReference type="PROSITE" id="PS51718"/>
    </source>
</evidence>
<dbReference type="GO" id="GO:0005886">
    <property type="term" value="C:plasma membrane"/>
    <property type="evidence" value="ECO:0007669"/>
    <property type="project" value="TreeGrafter"/>
</dbReference>
<organism evidence="5 6">
    <name type="scientific">Mitosporidium daphniae</name>
    <dbReference type="NCBI Taxonomy" id="1485682"/>
    <lineage>
        <taxon>Eukaryota</taxon>
        <taxon>Fungi</taxon>
        <taxon>Fungi incertae sedis</taxon>
        <taxon>Microsporidia</taxon>
        <taxon>Mitosporidium</taxon>
    </lineage>
</organism>
<reference evidence="5 6" key="1">
    <citation type="submission" date="2014-04" db="EMBL/GenBank/DDBJ databases">
        <title>A new species of microsporidia sheds light on the evolution of extreme parasitism.</title>
        <authorList>
            <person name="Haag K.L."/>
            <person name="James T.Y."/>
            <person name="Larsson R."/>
            <person name="Schaer T.M."/>
            <person name="Refardt D."/>
            <person name="Pombert J.-F."/>
            <person name="Ebert D."/>
        </authorList>
    </citation>
    <scope>NUCLEOTIDE SEQUENCE [LARGE SCALE GENOMIC DNA]</scope>
    <source>
        <strain evidence="5 6">UGP3</strain>
        <tissue evidence="5">Spores</tissue>
    </source>
</reference>
<dbReference type="EMBL" id="JMKJ01000222">
    <property type="protein sequence ID" value="KGG51640.1"/>
    <property type="molecule type" value="Genomic_DNA"/>
</dbReference>
<evidence type="ECO:0000256" key="2">
    <source>
        <dbReference type="ARBA" id="ARBA00023134"/>
    </source>
</evidence>
<dbReference type="GeneID" id="25259443"/>
<comment type="caution">
    <text evidence="5">The sequence shown here is derived from an EMBL/GenBank/DDBJ whole genome shotgun (WGS) entry which is preliminary data.</text>
</comment>
<dbReference type="Gene3D" id="3.40.50.300">
    <property type="entry name" value="P-loop containing nucleotide triphosphate hydrolases"/>
    <property type="match status" value="1"/>
</dbReference>
<dbReference type="GO" id="GO:0008017">
    <property type="term" value="F:microtubule binding"/>
    <property type="evidence" value="ECO:0007669"/>
    <property type="project" value="TreeGrafter"/>
</dbReference>
<dbReference type="PRINTS" id="PR00195">
    <property type="entry name" value="DYNAMIN"/>
</dbReference>
<dbReference type="GO" id="GO:0031623">
    <property type="term" value="P:receptor internalization"/>
    <property type="evidence" value="ECO:0007669"/>
    <property type="project" value="TreeGrafter"/>
</dbReference>
<dbReference type="InterPro" id="IPR030381">
    <property type="entry name" value="G_DYNAMIN_dom"/>
</dbReference>
<feature type="domain" description="Dynamin-type G" evidence="4">
    <location>
        <begin position="170"/>
        <end position="444"/>
    </location>
</feature>
<dbReference type="InterPro" id="IPR001401">
    <property type="entry name" value="Dynamin_GTPase"/>
</dbReference>
<keyword evidence="2" id="KW-0342">GTP-binding</keyword>
<feature type="region of interest" description="Disordered" evidence="3">
    <location>
        <begin position="648"/>
        <end position="669"/>
    </location>
</feature>
<dbReference type="InterPro" id="IPR027417">
    <property type="entry name" value="P-loop_NTPase"/>
</dbReference>
<dbReference type="PANTHER" id="PTHR11566:SF212">
    <property type="entry name" value="DYNAMIN"/>
    <property type="match status" value="1"/>
</dbReference>
<dbReference type="GO" id="GO:0003924">
    <property type="term" value="F:GTPase activity"/>
    <property type="evidence" value="ECO:0007669"/>
    <property type="project" value="InterPro"/>
</dbReference>
<dbReference type="OrthoDB" id="5061070at2759"/>
<dbReference type="InterPro" id="IPR045063">
    <property type="entry name" value="Dynamin_N"/>
</dbReference>
<name>A0A098VRN8_9MICR</name>
<protein>
    <recommendedName>
        <fullName evidence="4">Dynamin-type G domain-containing protein</fullName>
    </recommendedName>
</protein>
<dbReference type="InterPro" id="IPR022812">
    <property type="entry name" value="Dynamin"/>
</dbReference>
<evidence type="ECO:0000256" key="1">
    <source>
        <dbReference type="ARBA" id="ARBA00022741"/>
    </source>
</evidence>
<keyword evidence="1" id="KW-0547">Nucleotide-binding</keyword>
<dbReference type="PANTHER" id="PTHR11566">
    <property type="entry name" value="DYNAMIN"/>
    <property type="match status" value="1"/>
</dbReference>
<dbReference type="PROSITE" id="PS51718">
    <property type="entry name" value="G_DYNAMIN_2"/>
    <property type="match status" value="1"/>
</dbReference>
<dbReference type="CDD" id="cd08771">
    <property type="entry name" value="DLP_1"/>
    <property type="match status" value="1"/>
</dbReference>
<dbReference type="RefSeq" id="XP_013238067.1">
    <property type="nucleotide sequence ID" value="XM_013382613.1"/>
</dbReference>
<dbReference type="GO" id="GO:0005737">
    <property type="term" value="C:cytoplasm"/>
    <property type="evidence" value="ECO:0007669"/>
    <property type="project" value="TreeGrafter"/>
</dbReference>
<dbReference type="Proteomes" id="UP000029725">
    <property type="component" value="Unassembled WGS sequence"/>
</dbReference>
<keyword evidence="6" id="KW-1185">Reference proteome</keyword>
<dbReference type="AlphaFoldDB" id="A0A098VRN8"/>